<comment type="caution">
    <text evidence="3">The sequence shown here is derived from an EMBL/GenBank/DDBJ whole genome shotgun (WGS) entry which is preliminary data.</text>
</comment>
<feature type="transmembrane region" description="Helical" evidence="2">
    <location>
        <begin position="359"/>
        <end position="379"/>
    </location>
</feature>
<feature type="transmembrane region" description="Helical" evidence="2">
    <location>
        <begin position="55"/>
        <end position="72"/>
    </location>
</feature>
<keyword evidence="2" id="KW-0812">Transmembrane</keyword>
<feature type="compositionally biased region" description="Acidic residues" evidence="1">
    <location>
        <begin position="387"/>
        <end position="417"/>
    </location>
</feature>
<feature type="transmembrane region" description="Helical" evidence="2">
    <location>
        <begin position="118"/>
        <end position="141"/>
    </location>
</feature>
<feature type="transmembrane region" description="Helical" evidence="2">
    <location>
        <begin position="236"/>
        <end position="260"/>
    </location>
</feature>
<feature type="transmembrane region" description="Helical" evidence="2">
    <location>
        <begin position="84"/>
        <end position="106"/>
    </location>
</feature>
<feature type="region of interest" description="Disordered" evidence="1">
    <location>
        <begin position="384"/>
        <end position="462"/>
    </location>
</feature>
<evidence type="ECO:0000256" key="1">
    <source>
        <dbReference type="SAM" id="MobiDB-lite"/>
    </source>
</evidence>
<proteinExistence type="predicted"/>
<feature type="transmembrane region" description="Helical" evidence="2">
    <location>
        <begin position="292"/>
        <end position="310"/>
    </location>
</feature>
<dbReference type="Proteomes" id="UP001500729">
    <property type="component" value="Unassembled WGS sequence"/>
</dbReference>
<reference evidence="4" key="1">
    <citation type="journal article" date="2019" name="Int. J. Syst. Evol. Microbiol.">
        <title>The Global Catalogue of Microorganisms (GCM) 10K type strain sequencing project: providing services to taxonomists for standard genome sequencing and annotation.</title>
        <authorList>
            <consortium name="The Broad Institute Genomics Platform"/>
            <consortium name="The Broad Institute Genome Sequencing Center for Infectious Disease"/>
            <person name="Wu L."/>
            <person name="Ma J."/>
        </authorList>
    </citation>
    <scope>NUCLEOTIDE SEQUENCE [LARGE SCALE GENOMIC DNA]</scope>
    <source>
        <strain evidence="4">JCM 10303</strain>
    </source>
</reference>
<dbReference type="InterPro" id="IPR045931">
    <property type="entry name" value="DUF6350"/>
</dbReference>
<evidence type="ECO:0000313" key="4">
    <source>
        <dbReference type="Proteomes" id="UP001500729"/>
    </source>
</evidence>
<organism evidence="3 4">
    <name type="scientific">Saccharopolyspora erythraea</name>
    <name type="common">Streptomyces erythraeus</name>
    <dbReference type="NCBI Taxonomy" id="1836"/>
    <lineage>
        <taxon>Bacteria</taxon>
        <taxon>Bacillati</taxon>
        <taxon>Actinomycetota</taxon>
        <taxon>Actinomycetes</taxon>
        <taxon>Pseudonocardiales</taxon>
        <taxon>Pseudonocardiaceae</taxon>
        <taxon>Saccharopolyspora</taxon>
    </lineage>
</organism>
<keyword evidence="4" id="KW-1185">Reference proteome</keyword>
<evidence type="ECO:0000256" key="2">
    <source>
        <dbReference type="SAM" id="Phobius"/>
    </source>
</evidence>
<feature type="transmembrane region" description="Helical" evidence="2">
    <location>
        <begin position="322"/>
        <end position="347"/>
    </location>
</feature>
<feature type="transmembrane region" description="Helical" evidence="2">
    <location>
        <begin position="24"/>
        <end position="48"/>
    </location>
</feature>
<dbReference type="Pfam" id="PF19877">
    <property type="entry name" value="DUF6350"/>
    <property type="match status" value="1"/>
</dbReference>
<accession>A0ABP3MNQ8</accession>
<feature type="transmembrane region" description="Helical" evidence="2">
    <location>
        <begin position="191"/>
        <end position="215"/>
    </location>
</feature>
<sequence>MLDSIPHGIADGESDGRLGVRWRLLGTAVAGVVLTGYLGTAGLLALVVATAEGTTAPAATAFAAALPGWLAAHQVPLSISGAPLGVFPLLPTSLLVLLSAAASARVARRSRLRRPGQAACVIATMGLAHAAVGAGIALTIADTVGASPVDAFMRCGLTAAVGSTAGVANRCGLAYLLWERMEAEVWSGLRAGLLALAAVIGIGALISFAAVCLSVEEINGVLSATGPAGEAFGSMLLSILYLPNAVVAGWSFAAGTGLAIGDYALNPLHFAPGGLPELPLAAALPADAPGSWWALVLLLPPATGFVIGVSCRRAHPQRTRGLISAAVAALVAGIGTGVLAALSGGRLGTAFDPVTLRPVLLGVATSLWFAVPAGLVVWFTGIREDGEPPETPDDLEEAGDEQAYADEPGDEVEPDADLDTHPDWGPDGGEVPGETASADHTAEPPFPDTDPDDELSGGDPPR</sequence>
<keyword evidence="2" id="KW-1133">Transmembrane helix</keyword>
<name>A0ABP3MNQ8_SACER</name>
<keyword evidence="2" id="KW-0472">Membrane</keyword>
<gene>
    <name evidence="3" type="ORF">GCM10009533_24090</name>
</gene>
<evidence type="ECO:0000313" key="3">
    <source>
        <dbReference type="EMBL" id="GAA0523983.1"/>
    </source>
</evidence>
<dbReference type="EMBL" id="BAAAGS010000012">
    <property type="protein sequence ID" value="GAA0523983.1"/>
    <property type="molecule type" value="Genomic_DNA"/>
</dbReference>
<protein>
    <submittedName>
        <fullName evidence="3">DUF6350 family protein</fullName>
    </submittedName>
</protein>